<reference evidence="2 3" key="1">
    <citation type="submission" date="2017-10" db="EMBL/GenBank/DDBJ databases">
        <title>Analysis of the genome sequences of Rhizobium populations associated to common bean (phaseolus vulgaris).</title>
        <authorList>
            <person name="Bustos P."/>
            <person name="Santamaria R.I."/>
            <person name="Miranda-Sanchez F."/>
            <person name="Perez-Carrascal O."/>
            <person name="Juarez S."/>
            <person name="Lozano L."/>
            <person name="Martinez-Flores I."/>
            <person name="Vinuesa P."/>
            <person name="Martinez-Romero E."/>
            <person name="Cevallos M.A."/>
            <person name="Romero D."/>
            <person name="Davila G."/>
            <person name="Gonzalez V."/>
        </authorList>
    </citation>
    <scope>NUCLEOTIDE SEQUENCE [LARGE SCALE GENOMIC DNA]</scope>
    <source>
        <strain evidence="2 3">NXT3</strain>
        <plasmid evidence="3">Plasmid psfrenxt3c</plasmid>
    </source>
</reference>
<dbReference type="EMBL" id="CP024310">
    <property type="protein sequence ID" value="AUX80369.1"/>
    <property type="molecule type" value="Genomic_DNA"/>
</dbReference>
<accession>A0A2L0HH97</accession>
<dbReference type="Proteomes" id="UP000239340">
    <property type="component" value="Plasmid pSfreNXT3c"/>
</dbReference>
<evidence type="ECO:0000313" key="3">
    <source>
        <dbReference type="Proteomes" id="UP000239340"/>
    </source>
</evidence>
<sequence length="60" mass="6683">MQNPRQPGQAPPPSPRDPEPPIGEPEPDRLPDEAPVPNPDENPEPPRYGGGSGERYWNRF</sequence>
<organism evidence="2 3">
    <name type="scientific">Rhizobium fredii</name>
    <name type="common">Sinorhizobium fredii</name>
    <dbReference type="NCBI Taxonomy" id="380"/>
    <lineage>
        <taxon>Bacteria</taxon>
        <taxon>Pseudomonadati</taxon>
        <taxon>Pseudomonadota</taxon>
        <taxon>Alphaproteobacteria</taxon>
        <taxon>Hyphomicrobiales</taxon>
        <taxon>Rhizobiaceae</taxon>
        <taxon>Sinorhizobium/Ensifer group</taxon>
        <taxon>Sinorhizobium</taxon>
    </lineage>
</organism>
<name>A0A2L0HH97_RHIFR</name>
<feature type="region of interest" description="Disordered" evidence="1">
    <location>
        <begin position="1"/>
        <end position="60"/>
    </location>
</feature>
<protein>
    <submittedName>
        <fullName evidence="2">Uncharacterized protein</fullName>
    </submittedName>
</protein>
<evidence type="ECO:0000313" key="2">
    <source>
        <dbReference type="EMBL" id="AUX80369.1"/>
    </source>
</evidence>
<dbReference type="AlphaFoldDB" id="A0A2L0HH97"/>
<gene>
    <name evidence="2" type="ORF">NXT3_PC01215</name>
</gene>
<proteinExistence type="predicted"/>
<geneLocation type="plasmid" evidence="3">
    <name>psfrenxt3c</name>
</geneLocation>
<keyword evidence="2" id="KW-0614">Plasmid</keyword>
<feature type="compositionally biased region" description="Pro residues" evidence="1">
    <location>
        <begin position="9"/>
        <end position="24"/>
    </location>
</feature>
<dbReference type="RefSeq" id="WP_234819615.1">
    <property type="nucleotide sequence ID" value="NZ_CP024310.1"/>
</dbReference>
<evidence type="ECO:0000256" key="1">
    <source>
        <dbReference type="SAM" id="MobiDB-lite"/>
    </source>
</evidence>